<feature type="domain" description="ATP-grasp" evidence="3">
    <location>
        <begin position="93"/>
        <end position="334"/>
    </location>
</feature>
<dbReference type="PROSITE" id="PS50975">
    <property type="entry name" value="ATP_GRASP"/>
    <property type="match status" value="1"/>
</dbReference>
<dbReference type="Pfam" id="PF08443">
    <property type="entry name" value="RimK"/>
    <property type="match status" value="1"/>
</dbReference>
<dbReference type="SUPFAM" id="SSF56059">
    <property type="entry name" value="Glutathione synthetase ATP-binding domain-like"/>
    <property type="match status" value="1"/>
</dbReference>
<dbReference type="RefSeq" id="WP_026861625.1">
    <property type="nucleotide sequence ID" value="NZ_PIQE01000001.1"/>
</dbReference>
<accession>A0A432Z9B8</accession>
<evidence type="ECO:0000313" key="5">
    <source>
        <dbReference type="Proteomes" id="UP000287022"/>
    </source>
</evidence>
<dbReference type="GO" id="GO:0009432">
    <property type="term" value="P:SOS response"/>
    <property type="evidence" value="ECO:0007669"/>
    <property type="project" value="TreeGrafter"/>
</dbReference>
<dbReference type="GO" id="GO:0046872">
    <property type="term" value="F:metal ion binding"/>
    <property type="evidence" value="ECO:0007669"/>
    <property type="project" value="InterPro"/>
</dbReference>
<dbReference type="Gene3D" id="3.30.470.20">
    <property type="entry name" value="ATP-grasp fold, B domain"/>
    <property type="match status" value="1"/>
</dbReference>
<dbReference type="PANTHER" id="PTHR21621:SF0">
    <property type="entry name" value="BETA-CITRYLGLUTAMATE SYNTHASE B-RELATED"/>
    <property type="match status" value="1"/>
</dbReference>
<dbReference type="PANTHER" id="PTHR21621">
    <property type="entry name" value="RIBOSOMAL PROTEIN S6 MODIFICATION PROTEIN"/>
    <property type="match status" value="1"/>
</dbReference>
<proteinExistence type="predicted"/>
<dbReference type="Proteomes" id="UP000287022">
    <property type="component" value="Unassembled WGS sequence"/>
</dbReference>
<dbReference type="GO" id="GO:0018169">
    <property type="term" value="F:ribosomal S6-glutamic acid ligase activity"/>
    <property type="evidence" value="ECO:0007669"/>
    <property type="project" value="TreeGrafter"/>
</dbReference>
<dbReference type="Gene3D" id="3.30.1490.20">
    <property type="entry name" value="ATP-grasp fold, A domain"/>
    <property type="match status" value="1"/>
</dbReference>
<evidence type="ECO:0000313" key="4">
    <source>
        <dbReference type="EMBL" id="RUO74526.1"/>
    </source>
</evidence>
<keyword evidence="5" id="KW-1185">Reference proteome</keyword>
<dbReference type="InterPro" id="IPR005479">
    <property type="entry name" value="CPAse_ATP-bd"/>
</dbReference>
<dbReference type="InterPro" id="IPR011761">
    <property type="entry name" value="ATP-grasp"/>
</dbReference>
<dbReference type="GO" id="GO:0005524">
    <property type="term" value="F:ATP binding"/>
    <property type="evidence" value="ECO:0007669"/>
    <property type="project" value="UniProtKB-UniRule"/>
</dbReference>
<organism evidence="4 5">
    <name type="scientific">Pseudidiomarina sediminum</name>
    <dbReference type="NCBI Taxonomy" id="431675"/>
    <lineage>
        <taxon>Bacteria</taxon>
        <taxon>Pseudomonadati</taxon>
        <taxon>Pseudomonadota</taxon>
        <taxon>Gammaproteobacteria</taxon>
        <taxon>Alteromonadales</taxon>
        <taxon>Idiomarinaceae</taxon>
        <taxon>Pseudidiomarina</taxon>
    </lineage>
</organism>
<evidence type="ECO:0000256" key="1">
    <source>
        <dbReference type="ARBA" id="ARBA00023211"/>
    </source>
</evidence>
<keyword evidence="2" id="KW-0547">Nucleotide-binding</keyword>
<protein>
    <recommendedName>
        <fullName evidence="3">ATP-grasp domain-containing protein</fullName>
    </recommendedName>
</protein>
<evidence type="ECO:0000256" key="2">
    <source>
        <dbReference type="PROSITE-ProRule" id="PRU00409"/>
    </source>
</evidence>
<dbReference type="EMBL" id="PIQE01000001">
    <property type="protein sequence ID" value="RUO74526.1"/>
    <property type="molecule type" value="Genomic_DNA"/>
</dbReference>
<dbReference type="STRING" id="1122124.GCA_000423165_00581"/>
<keyword evidence="1" id="KW-0464">Manganese</keyword>
<comment type="caution">
    <text evidence="4">The sequence shown here is derived from an EMBL/GenBank/DDBJ whole genome shotgun (WGS) entry which is preliminary data.</text>
</comment>
<gene>
    <name evidence="4" type="ORF">CWI80_04080</name>
</gene>
<name>A0A432Z9B8_9GAMM</name>
<dbReference type="GO" id="GO:0005737">
    <property type="term" value="C:cytoplasm"/>
    <property type="evidence" value="ECO:0007669"/>
    <property type="project" value="TreeGrafter"/>
</dbReference>
<sequence>MKVAIHHREGSFSDAWILYCQKHGIQFKLVNAYDSDFISQLEGCAFFLWHHHHAHSQDILSAKRILFALEHANVNVFPDYNSAWHFDDKVAQKYLLEAIGAPIVPSFVFYSKKEANEWMSSQEFPVVFKLAGGAGASNVKLVRNQKDAKNLISKAFGRGIPRFDRLGNFKERLSKYKSGQANLLSVMRSLGRLFIPKEHVKLQGRDKGYIYFQKFIPNNKSDTRVIVVGDRAFAIKRLVRDGDFRASGSGKIEYDRSSIDLRAVEIAFETSKALRASCLSYDFVNDKNGNPLIVEISYGFSISAYFDCPGYWDSELNWHGDKFDAREWMIDDLLKEYNKYN</sequence>
<dbReference type="Pfam" id="PF02786">
    <property type="entry name" value="CPSase_L_D2"/>
    <property type="match status" value="1"/>
</dbReference>
<dbReference type="AlphaFoldDB" id="A0A432Z9B8"/>
<dbReference type="InterPro" id="IPR013815">
    <property type="entry name" value="ATP_grasp_subdomain_1"/>
</dbReference>
<evidence type="ECO:0000259" key="3">
    <source>
        <dbReference type="PROSITE" id="PS50975"/>
    </source>
</evidence>
<reference evidence="5" key="1">
    <citation type="journal article" date="2018" name="Front. Microbiol.">
        <title>Genome-Based Analysis Reveals the Taxonomy and Diversity of the Family Idiomarinaceae.</title>
        <authorList>
            <person name="Liu Y."/>
            <person name="Lai Q."/>
            <person name="Shao Z."/>
        </authorList>
    </citation>
    <scope>NUCLEOTIDE SEQUENCE [LARGE SCALE GENOMIC DNA]</scope>
    <source>
        <strain evidence="5">c121</strain>
    </source>
</reference>
<dbReference type="InterPro" id="IPR013651">
    <property type="entry name" value="ATP-grasp_RimK-type"/>
</dbReference>
<keyword evidence="2" id="KW-0067">ATP-binding</keyword>